<evidence type="ECO:0000313" key="1">
    <source>
        <dbReference type="EMBL" id="PHH58454.1"/>
    </source>
</evidence>
<reference evidence="1 2" key="1">
    <citation type="submission" date="2017-06" db="EMBL/GenBank/DDBJ databases">
        <title>Ant-infecting Ophiocordyceps genomes reveal a high diversity of potential behavioral manipulation genes and a possible major role for enterotoxins.</title>
        <authorList>
            <person name="De Bekker C."/>
            <person name="Evans H.C."/>
            <person name="Brachmann A."/>
            <person name="Hughes D.P."/>
        </authorList>
    </citation>
    <scope>NUCLEOTIDE SEQUENCE [LARGE SCALE GENOMIC DNA]</scope>
    <source>
        <strain evidence="1 2">1348a</strain>
    </source>
</reference>
<evidence type="ECO:0000313" key="2">
    <source>
        <dbReference type="Proteomes" id="UP000224854"/>
    </source>
</evidence>
<name>A0A2C5XUS2_9HYPO</name>
<protein>
    <recommendedName>
        <fullName evidence="3">F-box domain-containing protein</fullName>
    </recommendedName>
</protein>
<evidence type="ECO:0008006" key="3">
    <source>
        <dbReference type="Google" id="ProtNLM"/>
    </source>
</evidence>
<dbReference type="OrthoDB" id="4358152at2759"/>
<dbReference type="EMBL" id="NJEU01002199">
    <property type="protein sequence ID" value="PHH58454.1"/>
    <property type="molecule type" value="Genomic_DNA"/>
</dbReference>
<organism evidence="1 2">
    <name type="scientific">Ophiocordyceps australis</name>
    <dbReference type="NCBI Taxonomy" id="1399860"/>
    <lineage>
        <taxon>Eukaryota</taxon>
        <taxon>Fungi</taxon>
        <taxon>Dikarya</taxon>
        <taxon>Ascomycota</taxon>
        <taxon>Pezizomycotina</taxon>
        <taxon>Sordariomycetes</taxon>
        <taxon>Hypocreomycetidae</taxon>
        <taxon>Hypocreales</taxon>
        <taxon>Ophiocordycipitaceae</taxon>
        <taxon>Ophiocordyceps</taxon>
    </lineage>
</organism>
<gene>
    <name evidence="1" type="ORF">CDD82_2985</name>
</gene>
<dbReference type="Proteomes" id="UP000224854">
    <property type="component" value="Unassembled WGS sequence"/>
</dbReference>
<accession>A0A2C5XUS2</accession>
<dbReference type="AlphaFoldDB" id="A0A2C5XUS2"/>
<keyword evidence="2" id="KW-1185">Reference proteome</keyword>
<sequence>MTSWHCIPAEVLVEIFKHCPDWTTLYSLMLVSRRTLGTFDRFTAEIVEAVLHGTMLREFEVIMVAVLRARAGCFEYPSYESVQRLIRTGTRGGRRRIRRRYYGPTAAGVSVCSSL</sequence>
<proteinExistence type="predicted"/>
<comment type="caution">
    <text evidence="1">The sequence shown here is derived from an EMBL/GenBank/DDBJ whole genome shotgun (WGS) entry which is preliminary data.</text>
</comment>